<dbReference type="InterPro" id="IPR000994">
    <property type="entry name" value="Pept_M24"/>
</dbReference>
<name>A0A086A312_9FLAO</name>
<feature type="domain" description="Creatinase N-terminal" evidence="5">
    <location>
        <begin position="7"/>
        <end position="133"/>
    </location>
</feature>
<dbReference type="GO" id="GO:0005737">
    <property type="term" value="C:cytoplasm"/>
    <property type="evidence" value="ECO:0007669"/>
    <property type="project" value="UniProtKB-ARBA"/>
</dbReference>
<comment type="similarity">
    <text evidence="1">Belongs to the peptidase M24B family.</text>
</comment>
<dbReference type="Pfam" id="PF16188">
    <property type="entry name" value="Peptidase_M24_C"/>
    <property type="match status" value="1"/>
</dbReference>
<dbReference type="Pfam" id="PF01321">
    <property type="entry name" value="Creatinase_N"/>
    <property type="match status" value="1"/>
</dbReference>
<dbReference type="InterPro" id="IPR033740">
    <property type="entry name" value="Pept_M24B"/>
</dbReference>
<keyword evidence="8" id="KW-1185">Reference proteome</keyword>
<dbReference type="InterPro" id="IPR050422">
    <property type="entry name" value="X-Pro_aminopeptidase_P"/>
</dbReference>
<evidence type="ECO:0000259" key="6">
    <source>
        <dbReference type="Pfam" id="PF16188"/>
    </source>
</evidence>
<keyword evidence="7" id="KW-0031">Aminopeptidase</keyword>
<dbReference type="InterPro" id="IPR032416">
    <property type="entry name" value="Peptidase_M24_C"/>
</dbReference>
<evidence type="ECO:0000259" key="5">
    <source>
        <dbReference type="Pfam" id="PF01321"/>
    </source>
</evidence>
<evidence type="ECO:0000313" key="7">
    <source>
        <dbReference type="EMBL" id="KFF11076.1"/>
    </source>
</evidence>
<dbReference type="InterPro" id="IPR036005">
    <property type="entry name" value="Creatinase/aminopeptidase-like"/>
</dbReference>
<dbReference type="Pfam" id="PF16189">
    <property type="entry name" value="Creatinase_N_2"/>
    <property type="match status" value="1"/>
</dbReference>
<feature type="domain" description="Peptidase M24 C-terminal" evidence="6">
    <location>
        <begin position="530"/>
        <end position="588"/>
    </location>
</feature>
<organism evidence="7 8">
    <name type="scientific">Chryseobacterium soli</name>
    <dbReference type="NCBI Taxonomy" id="445961"/>
    <lineage>
        <taxon>Bacteria</taxon>
        <taxon>Pseudomonadati</taxon>
        <taxon>Bacteroidota</taxon>
        <taxon>Flavobacteriia</taxon>
        <taxon>Flavobacteriales</taxon>
        <taxon>Weeksellaceae</taxon>
        <taxon>Chryseobacterium group</taxon>
        <taxon>Chryseobacterium</taxon>
    </lineage>
</organism>
<dbReference type="Pfam" id="PF00557">
    <property type="entry name" value="Peptidase_M24"/>
    <property type="match status" value="1"/>
</dbReference>
<feature type="domain" description="Peptidase M24" evidence="4">
    <location>
        <begin position="307"/>
        <end position="521"/>
    </location>
</feature>
<dbReference type="InterPro" id="IPR029149">
    <property type="entry name" value="Creatin/AminoP/Spt16_N"/>
</dbReference>
<keyword evidence="7" id="KW-0645">Protease</keyword>
<comment type="caution">
    <text evidence="7">The sequence shown here is derived from an EMBL/GenBank/DDBJ whole genome shotgun (WGS) entry which is preliminary data.</text>
</comment>
<proteinExistence type="inferred from homology"/>
<dbReference type="PANTHER" id="PTHR43763:SF6">
    <property type="entry name" value="XAA-PRO AMINOPEPTIDASE 1"/>
    <property type="match status" value="1"/>
</dbReference>
<keyword evidence="3" id="KW-0378">Hydrolase</keyword>
<evidence type="ECO:0000259" key="4">
    <source>
        <dbReference type="Pfam" id="PF00557"/>
    </source>
</evidence>
<dbReference type="SUPFAM" id="SSF53092">
    <property type="entry name" value="Creatinase/prolidase N-terminal domain"/>
    <property type="match status" value="2"/>
</dbReference>
<dbReference type="InterPro" id="IPR000587">
    <property type="entry name" value="Creatinase_N"/>
</dbReference>
<dbReference type="RefSeq" id="WP_034713957.1">
    <property type="nucleotide sequence ID" value="NZ_JPRH01000008.1"/>
</dbReference>
<dbReference type="EMBL" id="JPRH01000008">
    <property type="protein sequence ID" value="KFF11076.1"/>
    <property type="molecule type" value="Genomic_DNA"/>
</dbReference>
<evidence type="ECO:0000313" key="8">
    <source>
        <dbReference type="Proteomes" id="UP000028705"/>
    </source>
</evidence>
<dbReference type="AlphaFoldDB" id="A0A086A312"/>
<dbReference type="GO" id="GO:0070006">
    <property type="term" value="F:metalloaminopeptidase activity"/>
    <property type="evidence" value="ECO:0007669"/>
    <property type="project" value="InterPro"/>
</dbReference>
<dbReference type="Gene3D" id="3.90.230.10">
    <property type="entry name" value="Creatinase/methionine aminopeptidase superfamily"/>
    <property type="match status" value="1"/>
</dbReference>
<dbReference type="PANTHER" id="PTHR43763">
    <property type="entry name" value="XAA-PRO AMINOPEPTIDASE 1"/>
    <property type="match status" value="1"/>
</dbReference>
<dbReference type="eggNOG" id="COG0006">
    <property type="taxonomic scope" value="Bacteria"/>
</dbReference>
<evidence type="ECO:0000256" key="2">
    <source>
        <dbReference type="ARBA" id="ARBA00022723"/>
    </source>
</evidence>
<protein>
    <submittedName>
        <fullName evidence="7">Xaa-Pro aminopeptidase</fullName>
    </submittedName>
</protein>
<dbReference type="CDD" id="cd01085">
    <property type="entry name" value="APP"/>
    <property type="match status" value="1"/>
</dbReference>
<accession>A0A086A312</accession>
<dbReference type="OrthoDB" id="9806388at2"/>
<dbReference type="FunFam" id="3.90.230.10:FF:000009">
    <property type="entry name" value="xaa-Pro aminopeptidase 2"/>
    <property type="match status" value="1"/>
</dbReference>
<reference evidence="7 8" key="1">
    <citation type="submission" date="2014-07" db="EMBL/GenBank/DDBJ databases">
        <title>Genome of Chryseobacterium soli DSM 19298.</title>
        <authorList>
            <person name="Stropko S.J."/>
            <person name="Pipes S.E."/>
            <person name="Newman J."/>
        </authorList>
    </citation>
    <scope>NUCLEOTIDE SEQUENCE [LARGE SCALE GENOMIC DNA]</scope>
    <source>
        <strain evidence="7 8">DSM 19298</strain>
    </source>
</reference>
<dbReference type="Proteomes" id="UP000028705">
    <property type="component" value="Unassembled WGS sequence"/>
</dbReference>
<dbReference type="Gene3D" id="3.40.350.10">
    <property type="entry name" value="Creatinase/prolidase N-terminal domain"/>
    <property type="match status" value="2"/>
</dbReference>
<dbReference type="GO" id="GO:0046872">
    <property type="term" value="F:metal ion binding"/>
    <property type="evidence" value="ECO:0007669"/>
    <property type="project" value="UniProtKB-KW"/>
</dbReference>
<gene>
    <name evidence="7" type="ORF">IW15_18145</name>
</gene>
<evidence type="ECO:0000256" key="1">
    <source>
        <dbReference type="ARBA" id="ARBA00008766"/>
    </source>
</evidence>
<evidence type="ECO:0000256" key="3">
    <source>
        <dbReference type="ARBA" id="ARBA00022801"/>
    </source>
</evidence>
<dbReference type="STRING" id="445961.IW15_18145"/>
<dbReference type="SUPFAM" id="SSF55920">
    <property type="entry name" value="Creatinase/aminopeptidase"/>
    <property type="match status" value="1"/>
</dbReference>
<sequence>MTSKEKLAALREEMQKNNVDAFIVYSSDPHMSEYLPEEWQERSWLSGFLGSAGFVVVTKDKAGLWTDGRYYTQAAIELEGSGIDLFKDGMEGTPNYIDWIISEIPSHGKVAVNDIATSNANWELLSSKFDAKNITLLGLPLLKEIWKDRGTPSKNPIYAHPVERAGKSVVDKLSAIRQKMEEQEVAVHIISSLDDVAWTLNLRGSDVQSNPVFLGYIVITKNDAILFTDLDKLKVEARKQMDDSFVKMMPYEEFFNHLKGIKNEKILISPNSNQSIFEILKTDNQFVKAAVPGNLMKAQKNDTELEGFRKVMVRDGVAMVKFLYWLNHAAGKEPMNEFSIGEKLRGFREEGENFVGESFGSIVGYKDNGAIMHYSAKKEGSKEVTNDASILVDSGGQYLEGTTDITRTFALGAVSDDFKRNSTLVLQGLIRLSMVKFPKGTKGVHLDAIARLPLWMEGKDFNHGTGHGVGSFMNVHEGPQNIRKDMNPQDLLPGMVCSNEPGYYLEGDYGIRHENLIAVREAEKTIHGTFYDFETLTFCPFFKDTIVKDILSEQEIAWLNQYHKTCEEKLAPHLEGEVKEWFLQLVSPL</sequence>
<keyword evidence="2" id="KW-0479">Metal-binding</keyword>